<evidence type="ECO:0000256" key="2">
    <source>
        <dbReference type="SAM" id="MobiDB-lite"/>
    </source>
</evidence>
<evidence type="ECO:0000313" key="5">
    <source>
        <dbReference type="WBParaSite" id="ALUE_0001244401-mRNA-1"/>
    </source>
</evidence>
<dbReference type="InterPro" id="IPR050341">
    <property type="entry name" value="PP1_catalytic_subunit"/>
</dbReference>
<feature type="compositionally biased region" description="Basic and acidic residues" evidence="2">
    <location>
        <begin position="458"/>
        <end position="480"/>
    </location>
</feature>
<dbReference type="Gene3D" id="3.60.21.10">
    <property type="match status" value="1"/>
</dbReference>
<evidence type="ECO:0000259" key="3">
    <source>
        <dbReference type="PROSITE" id="PS00125"/>
    </source>
</evidence>
<dbReference type="Pfam" id="PF00149">
    <property type="entry name" value="Metallophos"/>
    <property type="match status" value="1"/>
</dbReference>
<dbReference type="GO" id="GO:0005634">
    <property type="term" value="C:nucleus"/>
    <property type="evidence" value="ECO:0007669"/>
    <property type="project" value="TreeGrafter"/>
</dbReference>
<comment type="catalytic activity">
    <reaction evidence="1">
        <text>O-phospho-L-threonyl-[protein] + H2O = L-threonyl-[protein] + phosphate</text>
        <dbReference type="Rhea" id="RHEA:47004"/>
        <dbReference type="Rhea" id="RHEA-COMP:11060"/>
        <dbReference type="Rhea" id="RHEA-COMP:11605"/>
        <dbReference type="ChEBI" id="CHEBI:15377"/>
        <dbReference type="ChEBI" id="CHEBI:30013"/>
        <dbReference type="ChEBI" id="CHEBI:43474"/>
        <dbReference type="ChEBI" id="CHEBI:61977"/>
        <dbReference type="EC" id="3.1.3.16"/>
    </reaction>
</comment>
<evidence type="ECO:0000313" key="4">
    <source>
        <dbReference type="Proteomes" id="UP000036681"/>
    </source>
</evidence>
<dbReference type="EC" id="3.1.3.16" evidence="1"/>
<dbReference type="SUPFAM" id="SSF56300">
    <property type="entry name" value="Metallo-dependent phosphatases"/>
    <property type="match status" value="1"/>
</dbReference>
<feature type="compositionally biased region" description="Basic and acidic residues" evidence="2">
    <location>
        <begin position="391"/>
        <end position="447"/>
    </location>
</feature>
<dbReference type="SMART" id="SM00156">
    <property type="entry name" value="PP2Ac"/>
    <property type="match status" value="1"/>
</dbReference>
<feature type="region of interest" description="Disordered" evidence="2">
    <location>
        <begin position="370"/>
        <end position="480"/>
    </location>
</feature>
<dbReference type="GO" id="GO:0004722">
    <property type="term" value="F:protein serine/threonine phosphatase activity"/>
    <property type="evidence" value="ECO:0007669"/>
    <property type="project" value="UniProtKB-EC"/>
</dbReference>
<organism evidence="4 5">
    <name type="scientific">Ascaris lumbricoides</name>
    <name type="common">Giant roundworm</name>
    <dbReference type="NCBI Taxonomy" id="6252"/>
    <lineage>
        <taxon>Eukaryota</taxon>
        <taxon>Metazoa</taxon>
        <taxon>Ecdysozoa</taxon>
        <taxon>Nematoda</taxon>
        <taxon>Chromadorea</taxon>
        <taxon>Rhabditida</taxon>
        <taxon>Spirurina</taxon>
        <taxon>Ascaridomorpha</taxon>
        <taxon>Ascaridoidea</taxon>
        <taxon>Ascarididae</taxon>
        <taxon>Ascaris</taxon>
    </lineage>
</organism>
<dbReference type="GO" id="GO:0005737">
    <property type="term" value="C:cytoplasm"/>
    <property type="evidence" value="ECO:0007669"/>
    <property type="project" value="TreeGrafter"/>
</dbReference>
<dbReference type="PANTHER" id="PTHR11668:SF194">
    <property type="entry name" value="SERINE_THREONINE-PROTEIN PHOSPHATASE-RELATED"/>
    <property type="match status" value="1"/>
</dbReference>
<feature type="domain" description="Serine/threonine specific protein phosphatases" evidence="3">
    <location>
        <begin position="123"/>
        <end position="128"/>
    </location>
</feature>
<protein>
    <recommendedName>
        <fullName evidence="1">Serine/threonine-protein phosphatase</fullName>
        <ecNumber evidence="1">3.1.3.16</ecNumber>
    </recommendedName>
</protein>
<dbReference type="PROSITE" id="PS00125">
    <property type="entry name" value="SER_THR_PHOSPHATASE"/>
    <property type="match status" value="1"/>
</dbReference>
<dbReference type="PRINTS" id="PR00114">
    <property type="entry name" value="STPHPHTASE"/>
</dbReference>
<keyword evidence="4" id="KW-1185">Reference proteome</keyword>
<feature type="compositionally biased region" description="Polar residues" evidence="2">
    <location>
        <begin position="372"/>
        <end position="388"/>
    </location>
</feature>
<dbReference type="InterPro" id="IPR006186">
    <property type="entry name" value="Ser/Thr-sp_prot-phosphatase"/>
</dbReference>
<dbReference type="InterPro" id="IPR029052">
    <property type="entry name" value="Metallo-depent_PP-like"/>
</dbReference>
<dbReference type="InterPro" id="IPR004843">
    <property type="entry name" value="Calcineurin-like_PHP"/>
</dbReference>
<dbReference type="AlphaFoldDB" id="A0A0M3I617"/>
<comment type="similarity">
    <text evidence="1">Belongs to the PPP phosphatase family.</text>
</comment>
<keyword evidence="1" id="KW-0378">Hydrolase</keyword>
<evidence type="ECO:0000256" key="1">
    <source>
        <dbReference type="RuleBase" id="RU004273"/>
    </source>
</evidence>
<dbReference type="Proteomes" id="UP000036681">
    <property type="component" value="Unplaced"/>
</dbReference>
<sequence length="480" mass="54357">MAITQADLKWVEEIIDKLGGLYNKTGTINDIMTFDDVMRILSYISTTLMQEGSLIEVDVPIKVVGDIHGQYQDMHKLFDLIGRVPDVKMLFLGDYVDRGTQSLETVLYLFAMKLRYKDRIFLLRGNHETPAVNRIYGFYAECAIRYGPGLWWEFISVFNRLPLAGLIAKRILCMHGGLSPELTSIDLIRRIKRPCEPVDRGLLIDLLWSDPTSQGDGWFYSPRGLSYAFGKGIMAAACKMLNIDLVIRAHQVVQDGYELMVGRQLITIFSAPNYAGQFNNAAAVVCIDEDLQVRLYFFSKSNVAGGLHFVFQKILELPIDQLANEHLIEVFYFQITFQQLRVPCPNTKCSRPCPAVACEPGKALELPEKLTKQTSTAPSPTVAANNVANKESSKENEKKEEEKKEEENKESTSNAKKEENIEDKKESKPDDKKEEKPIEKSAEEKTLSKVTETNTADKAVEQKEEPPKEEVRAEHCYILE</sequence>
<dbReference type="PANTHER" id="PTHR11668">
    <property type="entry name" value="SERINE/THREONINE PROTEIN PHOSPHATASE"/>
    <property type="match status" value="1"/>
</dbReference>
<name>A0A0M3I617_ASCLU</name>
<proteinExistence type="inferred from homology"/>
<dbReference type="WBParaSite" id="ALUE_0001244401-mRNA-1">
    <property type="protein sequence ID" value="ALUE_0001244401-mRNA-1"/>
    <property type="gene ID" value="ALUE_0001244401"/>
</dbReference>
<reference evidence="5" key="1">
    <citation type="submission" date="2017-02" db="UniProtKB">
        <authorList>
            <consortium name="WormBaseParasite"/>
        </authorList>
    </citation>
    <scope>IDENTIFICATION</scope>
</reference>
<accession>A0A0M3I617</accession>